<feature type="non-terminal residue" evidence="2">
    <location>
        <position position="144"/>
    </location>
</feature>
<dbReference type="AlphaFoldDB" id="A0A699YK31"/>
<feature type="domain" description="NAD(P)-binding" evidence="1">
    <location>
        <begin position="54"/>
        <end position="142"/>
    </location>
</feature>
<dbReference type="PANTHER" id="PTHR15020:SF11">
    <property type="entry name" value="OS06G0360300 PROTEIN"/>
    <property type="match status" value="1"/>
</dbReference>
<comment type="caution">
    <text evidence="2">The sequence shown here is derived from an EMBL/GenBank/DDBJ whole genome shotgun (WGS) entry which is preliminary data.</text>
</comment>
<evidence type="ECO:0000313" key="3">
    <source>
        <dbReference type="Proteomes" id="UP000485058"/>
    </source>
</evidence>
<dbReference type="Proteomes" id="UP000485058">
    <property type="component" value="Unassembled WGS sequence"/>
</dbReference>
<protein>
    <submittedName>
        <fullName evidence="2">NAD(P)-bd_dom domain-containing protein</fullName>
    </submittedName>
</protein>
<dbReference type="Pfam" id="PF13460">
    <property type="entry name" value="NAD_binding_10"/>
    <property type="match status" value="1"/>
</dbReference>
<gene>
    <name evidence="2" type="ORF">HaLaN_03238</name>
</gene>
<dbReference type="SUPFAM" id="SSF51735">
    <property type="entry name" value="NAD(P)-binding Rossmann-fold domains"/>
    <property type="match status" value="1"/>
</dbReference>
<dbReference type="PANTHER" id="PTHR15020">
    <property type="entry name" value="FLAVIN REDUCTASE-RELATED"/>
    <property type="match status" value="1"/>
</dbReference>
<proteinExistence type="predicted"/>
<name>A0A699YK31_HAELA</name>
<reference evidence="2 3" key="1">
    <citation type="submission" date="2020-02" db="EMBL/GenBank/DDBJ databases">
        <title>Draft genome sequence of Haematococcus lacustris strain NIES-144.</title>
        <authorList>
            <person name="Morimoto D."/>
            <person name="Nakagawa S."/>
            <person name="Yoshida T."/>
            <person name="Sawayama S."/>
        </authorList>
    </citation>
    <scope>NUCLEOTIDE SEQUENCE [LARGE SCALE GENOMIC DNA]</scope>
    <source>
        <strain evidence="2 3">NIES-144</strain>
    </source>
</reference>
<sequence>MLLEDTRESQCLKIAAFCIAISHTTPDSRIPHKHNTIYYASLHIPPHCAIGYSGATGNTGRRVVQELRLAGFNVLAGTRDAKKAAGLGLGLDAGVTVVTADVLQGASQLEAALGDAQAVICATGYTGFNPQGFGRVDETGTKAL</sequence>
<keyword evidence="3" id="KW-1185">Reference proteome</keyword>
<evidence type="ECO:0000259" key="1">
    <source>
        <dbReference type="Pfam" id="PF13460"/>
    </source>
</evidence>
<organism evidence="2 3">
    <name type="scientific">Haematococcus lacustris</name>
    <name type="common">Green alga</name>
    <name type="synonym">Haematococcus pluvialis</name>
    <dbReference type="NCBI Taxonomy" id="44745"/>
    <lineage>
        <taxon>Eukaryota</taxon>
        <taxon>Viridiplantae</taxon>
        <taxon>Chlorophyta</taxon>
        <taxon>core chlorophytes</taxon>
        <taxon>Chlorophyceae</taxon>
        <taxon>CS clade</taxon>
        <taxon>Chlamydomonadales</taxon>
        <taxon>Haematococcaceae</taxon>
        <taxon>Haematococcus</taxon>
    </lineage>
</organism>
<evidence type="ECO:0000313" key="2">
    <source>
        <dbReference type="EMBL" id="GFH08298.1"/>
    </source>
</evidence>
<dbReference type="InterPro" id="IPR016040">
    <property type="entry name" value="NAD(P)-bd_dom"/>
</dbReference>
<accession>A0A699YK31</accession>
<dbReference type="InterPro" id="IPR036291">
    <property type="entry name" value="NAD(P)-bd_dom_sf"/>
</dbReference>
<dbReference type="Gene3D" id="3.40.50.720">
    <property type="entry name" value="NAD(P)-binding Rossmann-like Domain"/>
    <property type="match status" value="1"/>
</dbReference>
<dbReference type="EMBL" id="BLLF01000152">
    <property type="protein sequence ID" value="GFH08298.1"/>
    <property type="molecule type" value="Genomic_DNA"/>
</dbReference>